<keyword evidence="5" id="KW-0496">Mitochondrion</keyword>
<keyword evidence="3" id="KW-0999">Mitochondrion inner membrane</keyword>
<reference evidence="7" key="1">
    <citation type="journal article" date="2014" name="Nat. Commun.">
        <title>Multiple recent horizontal transfers of a large genomic region in cheese making fungi.</title>
        <authorList>
            <person name="Cheeseman K."/>
            <person name="Ropars J."/>
            <person name="Renault P."/>
            <person name="Dupont J."/>
            <person name="Gouzy J."/>
            <person name="Branca A."/>
            <person name="Abraham A.L."/>
            <person name="Ceppi M."/>
            <person name="Conseiller E."/>
            <person name="Debuchy R."/>
            <person name="Malagnac F."/>
            <person name="Goarin A."/>
            <person name="Silar P."/>
            <person name="Lacoste S."/>
            <person name="Sallet E."/>
            <person name="Bensimon A."/>
            <person name="Giraud T."/>
            <person name="Brygoo Y."/>
        </authorList>
    </citation>
    <scope>NUCLEOTIDE SEQUENCE [LARGE SCALE GENOMIC DNA]</scope>
    <source>
        <strain evidence="7">FM164</strain>
    </source>
</reference>
<dbReference type="AlphaFoldDB" id="W6QS73"/>
<evidence type="ECO:0000256" key="5">
    <source>
        <dbReference type="ARBA" id="ARBA00023128"/>
    </source>
</evidence>
<protein>
    <submittedName>
        <fullName evidence="7">NADH-ubiquinone oxidoreductase 21.3 kDa subunit</fullName>
    </submittedName>
</protein>
<evidence type="ECO:0000256" key="4">
    <source>
        <dbReference type="ARBA" id="ARBA00022989"/>
    </source>
</evidence>
<comment type="subcellular location">
    <subcellularLocation>
        <location evidence="1">Mitochondrion inner membrane</location>
        <topology evidence="1">Multi-pass membrane protein</topology>
    </subcellularLocation>
</comment>
<keyword evidence="7" id="KW-0830">Ubiquinone</keyword>
<keyword evidence="2" id="KW-0812">Transmembrane</keyword>
<evidence type="ECO:0000256" key="2">
    <source>
        <dbReference type="ARBA" id="ARBA00022692"/>
    </source>
</evidence>
<accession>W6QS73</accession>
<keyword evidence="6" id="KW-0472">Membrane</keyword>
<sequence length="198" mass="21134">MAHHDEEDNTYHPKDAISAALKATALTGTVGLFAAAVQNTLTKQNVGTLGVFVRGGGIITTFAAMGGTYEFIKSASANLREKEDHYNVALGGFFSGAILGLRVRTLPAVLGYGVALSTAMAAFEYTGGTLFGYQSDPSVDEFDRRTALRTAFQTSAEQTIKELGEGRGIYGPGYEERRRERLKANYGIEVPTSPVPAS</sequence>
<evidence type="ECO:0000256" key="3">
    <source>
        <dbReference type="ARBA" id="ARBA00022792"/>
    </source>
</evidence>
<dbReference type="Proteomes" id="UP000030686">
    <property type="component" value="Unassembled WGS sequence"/>
</dbReference>
<evidence type="ECO:0000313" key="8">
    <source>
        <dbReference type="Proteomes" id="UP000030686"/>
    </source>
</evidence>
<name>W6QS73_PENRF</name>
<gene>
    <name evidence="7" type="ORF">PROQFM164_S05g000797</name>
</gene>
<proteinExistence type="predicted"/>
<dbReference type="OMA" id="TMMNLRE"/>
<dbReference type="InterPro" id="IPR039205">
    <property type="entry name" value="NDUFA11"/>
</dbReference>
<dbReference type="EMBL" id="HG792019">
    <property type="protein sequence ID" value="CDM36964.1"/>
    <property type="molecule type" value="Genomic_DNA"/>
</dbReference>
<dbReference type="OrthoDB" id="1913277at2759"/>
<organism evidence="7 8">
    <name type="scientific">Penicillium roqueforti (strain FM164)</name>
    <dbReference type="NCBI Taxonomy" id="1365484"/>
    <lineage>
        <taxon>Eukaryota</taxon>
        <taxon>Fungi</taxon>
        <taxon>Dikarya</taxon>
        <taxon>Ascomycota</taxon>
        <taxon>Pezizomycotina</taxon>
        <taxon>Eurotiomycetes</taxon>
        <taxon>Eurotiomycetidae</taxon>
        <taxon>Eurotiales</taxon>
        <taxon>Aspergillaceae</taxon>
        <taxon>Penicillium</taxon>
    </lineage>
</organism>
<keyword evidence="4" id="KW-1133">Transmembrane helix</keyword>
<dbReference type="PANTHER" id="PTHR21382">
    <property type="entry name" value="NADH-UBIQUINONE OXIDOREDUCTASE SUBUNIT"/>
    <property type="match status" value="1"/>
</dbReference>
<dbReference type="STRING" id="1365484.W6QS73"/>
<dbReference type="Pfam" id="PF02466">
    <property type="entry name" value="Tim17"/>
    <property type="match status" value="1"/>
</dbReference>
<evidence type="ECO:0000313" key="7">
    <source>
        <dbReference type="EMBL" id="CDM36964.1"/>
    </source>
</evidence>
<keyword evidence="8" id="KW-1185">Reference proteome</keyword>
<dbReference type="GO" id="GO:0005743">
    <property type="term" value="C:mitochondrial inner membrane"/>
    <property type="evidence" value="ECO:0007669"/>
    <property type="project" value="UniProtKB-SubCell"/>
</dbReference>
<evidence type="ECO:0000256" key="1">
    <source>
        <dbReference type="ARBA" id="ARBA00004448"/>
    </source>
</evidence>
<dbReference type="GO" id="GO:0045271">
    <property type="term" value="C:respiratory chain complex I"/>
    <property type="evidence" value="ECO:0007669"/>
    <property type="project" value="InterPro"/>
</dbReference>
<evidence type="ECO:0000256" key="6">
    <source>
        <dbReference type="ARBA" id="ARBA00023136"/>
    </source>
</evidence>
<dbReference type="PANTHER" id="PTHR21382:SF1">
    <property type="entry name" value="NADH DEHYDROGENASE [UBIQUINONE] 1 ALPHA SUBCOMPLEX SUBUNIT 11"/>
    <property type="match status" value="1"/>
</dbReference>
<dbReference type="GO" id="GO:0006120">
    <property type="term" value="P:mitochondrial electron transport, NADH to ubiquinone"/>
    <property type="evidence" value="ECO:0007669"/>
    <property type="project" value="InterPro"/>
</dbReference>